<proteinExistence type="predicted"/>
<dbReference type="SUPFAM" id="SSF52025">
    <property type="entry name" value="PA domain"/>
    <property type="match status" value="1"/>
</dbReference>
<feature type="chain" id="PRO_5045137787" evidence="1">
    <location>
        <begin position="22"/>
        <end position="726"/>
    </location>
</feature>
<evidence type="ECO:0000256" key="1">
    <source>
        <dbReference type="SAM" id="SignalP"/>
    </source>
</evidence>
<dbReference type="InterPro" id="IPR045175">
    <property type="entry name" value="M28_fam"/>
</dbReference>
<keyword evidence="4" id="KW-1185">Reference proteome</keyword>
<name>A0ABT8WRU2_9FLAO</name>
<protein>
    <submittedName>
        <fullName evidence="3">M28 family peptidase</fullName>
    </submittedName>
</protein>
<dbReference type="Pfam" id="PF04389">
    <property type="entry name" value="Peptidase_M28"/>
    <property type="match status" value="1"/>
</dbReference>
<dbReference type="RefSeq" id="WP_303303107.1">
    <property type="nucleotide sequence ID" value="NZ_BAABDA010000046.1"/>
</dbReference>
<evidence type="ECO:0000259" key="2">
    <source>
        <dbReference type="Pfam" id="PF04389"/>
    </source>
</evidence>
<comment type="caution">
    <text evidence="3">The sequence shown here is derived from an EMBL/GenBank/DDBJ whole genome shotgun (WGS) entry which is preliminary data.</text>
</comment>
<dbReference type="EMBL" id="JAUOEL010000006">
    <property type="protein sequence ID" value="MDO5975873.1"/>
    <property type="molecule type" value="Genomic_DNA"/>
</dbReference>
<feature type="signal peptide" evidence="1">
    <location>
        <begin position="1"/>
        <end position="21"/>
    </location>
</feature>
<dbReference type="PANTHER" id="PTHR12147">
    <property type="entry name" value="METALLOPEPTIDASE M28 FAMILY MEMBER"/>
    <property type="match status" value="1"/>
</dbReference>
<evidence type="ECO:0000313" key="4">
    <source>
        <dbReference type="Proteomes" id="UP001176806"/>
    </source>
</evidence>
<dbReference type="PANTHER" id="PTHR12147:SF26">
    <property type="entry name" value="PEPTIDASE M28 DOMAIN-CONTAINING PROTEIN"/>
    <property type="match status" value="1"/>
</dbReference>
<dbReference type="SUPFAM" id="SSF53187">
    <property type="entry name" value="Zn-dependent exopeptidases"/>
    <property type="match status" value="1"/>
</dbReference>
<dbReference type="InterPro" id="IPR007484">
    <property type="entry name" value="Peptidase_M28"/>
</dbReference>
<dbReference type="InterPro" id="IPR046450">
    <property type="entry name" value="PA_dom_sf"/>
</dbReference>
<reference evidence="3" key="1">
    <citation type="submission" date="2023-07" db="EMBL/GenBank/DDBJ databases">
        <title>Two novel species in the genus Flavivirga.</title>
        <authorList>
            <person name="Kwon K."/>
        </authorList>
    </citation>
    <scope>NUCLEOTIDE SEQUENCE</scope>
    <source>
        <strain evidence="3">KACC 14158</strain>
    </source>
</reference>
<gene>
    <name evidence="3" type="ORF">Q4Q40_16880</name>
</gene>
<sequence>MKKEKKISLVFLFLCLSLAFSQESTPVLKNLSSDTGLIISDSITKLIIHNSSGDIANDLVQEISLIDRQQNTEGYNKSINLIEKKAKEFGLDELKVEYYKSDGETSYFGDAPQMTWKVKKGELFVNTPYYYKLTSYKELPMSLVVNSYSKDTIADLVDIGQGKDSDYINKDIKGNIVLTSKSPYTVLNKAVWEKGAIGIISSYTTPYWDKSNRQEGDYQDQVGWTYMPTVENKEKQSFAFMISNRRANELKSQLSRGKVSLQVNVDTTLEPDEFGIVSGIIKGSKFPDEEIIITSHIDHYKPGANDNASGSAVSLEIIRTFKKLIDENKIQQPLRTIRFLWLPEFTGTKAWFSRHLKDKNKKLLFNINLDMLGANLKKSNSFFNITYTPDWNPSYINAFSASILDFVNTFNNSKYPKRKDYHIISLTGSRNHINAGIERYTRGSDHQIFNDFGIPGIAYSTWPDNFYHSSEDTPDKVDATQLHRVVFIGMANIIMAAYADEDNSVDIINLVEMYGKKRLEEDKFESRKYLLSSNENKKKTFYFASQIINCAYKREIETLKTCLQFSNNRKVNKIISHKIEQYNLEKSSALKDLASLVTINNDDVNKNYNLSEKELKANKIIPNKFSDKRLNSFYSTYGQIKEDEDKYVKIQSEIEKLLSVLREREVGELRIYEFEDIILSYANGKNTIIDIQNALFAAYKIIVPTQTLLDIFDVLKHAEVIFYNNK</sequence>
<dbReference type="Proteomes" id="UP001176806">
    <property type="component" value="Unassembled WGS sequence"/>
</dbReference>
<dbReference type="Gene3D" id="3.40.630.10">
    <property type="entry name" value="Zn peptidases"/>
    <property type="match status" value="1"/>
</dbReference>
<dbReference type="Gene3D" id="3.50.30.30">
    <property type="match status" value="1"/>
</dbReference>
<evidence type="ECO:0000313" key="3">
    <source>
        <dbReference type="EMBL" id="MDO5975873.1"/>
    </source>
</evidence>
<keyword evidence="1" id="KW-0732">Signal</keyword>
<feature type="domain" description="Peptidase M28" evidence="2">
    <location>
        <begin position="279"/>
        <end position="486"/>
    </location>
</feature>
<accession>A0ABT8WRU2</accession>
<organism evidence="3 4">
    <name type="scientific">Flavivirga jejuensis</name>
    <dbReference type="NCBI Taxonomy" id="870487"/>
    <lineage>
        <taxon>Bacteria</taxon>
        <taxon>Pseudomonadati</taxon>
        <taxon>Bacteroidota</taxon>
        <taxon>Flavobacteriia</taxon>
        <taxon>Flavobacteriales</taxon>
        <taxon>Flavobacteriaceae</taxon>
        <taxon>Flavivirga</taxon>
    </lineage>
</organism>